<dbReference type="PANTHER" id="PTHR31966:SF18">
    <property type="entry name" value="UNIVERSAL STRESS PROTEIN PHOS32"/>
    <property type="match status" value="1"/>
</dbReference>
<name>A0A922DZ38_CARIL</name>
<protein>
    <recommendedName>
        <fullName evidence="3">UspA domain-containing protein</fullName>
    </recommendedName>
</protein>
<dbReference type="EMBL" id="CM031834">
    <property type="protein sequence ID" value="KAG6693132.1"/>
    <property type="molecule type" value="Genomic_DNA"/>
</dbReference>
<dbReference type="PANTHER" id="PTHR31966">
    <property type="entry name" value="OS01G0783500 PROTEIN"/>
    <property type="match status" value="1"/>
</dbReference>
<dbReference type="InterPro" id="IPR044162">
    <property type="entry name" value="PHOS32/34"/>
</dbReference>
<comment type="caution">
    <text evidence="1">The sequence shown here is derived from an EMBL/GenBank/DDBJ whole genome shotgun (WGS) entry which is preliminary data.</text>
</comment>
<organism evidence="1 2">
    <name type="scientific">Carya illinoinensis</name>
    <name type="common">Pecan</name>
    <dbReference type="NCBI Taxonomy" id="32201"/>
    <lineage>
        <taxon>Eukaryota</taxon>
        <taxon>Viridiplantae</taxon>
        <taxon>Streptophyta</taxon>
        <taxon>Embryophyta</taxon>
        <taxon>Tracheophyta</taxon>
        <taxon>Spermatophyta</taxon>
        <taxon>Magnoliopsida</taxon>
        <taxon>eudicotyledons</taxon>
        <taxon>Gunneridae</taxon>
        <taxon>Pentapetalae</taxon>
        <taxon>rosids</taxon>
        <taxon>fabids</taxon>
        <taxon>Fagales</taxon>
        <taxon>Juglandaceae</taxon>
        <taxon>Carya</taxon>
    </lineage>
</organism>
<sequence>MVFPPICYNSKSFSLSSVRYSHCKHLCEHVLRISVVAIDLSDEFVYAVCWAVHHYIRPGDAVVVLHVSSTSILFSVDWGSIDLSILVYFTTKINSFTTHNHG</sequence>
<dbReference type="OrthoDB" id="843225at2759"/>
<accession>A0A922DZ38</accession>
<dbReference type="SUPFAM" id="SSF52402">
    <property type="entry name" value="Adenine nucleotide alpha hydrolases-like"/>
    <property type="match status" value="1"/>
</dbReference>
<dbReference type="AlphaFoldDB" id="A0A922DZ38"/>
<evidence type="ECO:0000313" key="1">
    <source>
        <dbReference type="EMBL" id="KAG6693132.1"/>
    </source>
</evidence>
<proteinExistence type="predicted"/>
<evidence type="ECO:0008006" key="3">
    <source>
        <dbReference type="Google" id="ProtNLM"/>
    </source>
</evidence>
<evidence type="ECO:0000313" key="2">
    <source>
        <dbReference type="Proteomes" id="UP000811246"/>
    </source>
</evidence>
<gene>
    <name evidence="1" type="ORF">I3842_10G151200</name>
</gene>
<dbReference type="Proteomes" id="UP000811246">
    <property type="component" value="Chromosome 10"/>
</dbReference>
<reference evidence="1" key="1">
    <citation type="submission" date="2021-01" db="EMBL/GenBank/DDBJ databases">
        <authorList>
            <person name="Lovell J.T."/>
            <person name="Bentley N."/>
            <person name="Bhattarai G."/>
            <person name="Jenkins J.W."/>
            <person name="Sreedasyam A."/>
            <person name="Alarcon Y."/>
            <person name="Bock C."/>
            <person name="Boston L."/>
            <person name="Carlson J."/>
            <person name="Cervantes K."/>
            <person name="Clermont K."/>
            <person name="Krom N."/>
            <person name="Kubenka K."/>
            <person name="Mamidi S."/>
            <person name="Mattison C."/>
            <person name="Monteros M."/>
            <person name="Pisani C."/>
            <person name="Plott C."/>
            <person name="Rajasekar S."/>
            <person name="Rhein H.S."/>
            <person name="Rohla C."/>
            <person name="Song M."/>
            <person name="Hilaire R.S."/>
            <person name="Shu S."/>
            <person name="Wells L."/>
            <person name="Wang X."/>
            <person name="Webber J."/>
            <person name="Heerema R.J."/>
            <person name="Klein P."/>
            <person name="Conner P."/>
            <person name="Grauke L."/>
            <person name="Grimwood J."/>
            <person name="Schmutz J."/>
            <person name="Randall J.J."/>
        </authorList>
    </citation>
    <scope>NUCLEOTIDE SEQUENCE</scope>
    <source>
        <tissue evidence="1">Leaf</tissue>
    </source>
</reference>